<evidence type="ECO:0000313" key="3">
    <source>
        <dbReference type="EMBL" id="QZO02045.1"/>
    </source>
</evidence>
<proteinExistence type="predicted"/>
<dbReference type="Pfam" id="PF13276">
    <property type="entry name" value="HTH_21"/>
    <property type="match status" value="1"/>
</dbReference>
<dbReference type="PANTHER" id="PTHR47515">
    <property type="entry name" value="LOW CALCIUM RESPONSE LOCUS PROTEIN T"/>
    <property type="match status" value="1"/>
</dbReference>
<feature type="domain" description="HTH-like" evidence="2">
    <location>
        <begin position="14"/>
        <end position="55"/>
    </location>
</feature>
<dbReference type="InterPro" id="IPR025948">
    <property type="entry name" value="HTH-like_dom"/>
</dbReference>
<name>A0A9E6URA2_9HYPH</name>
<evidence type="ECO:0000259" key="2">
    <source>
        <dbReference type="Pfam" id="PF13276"/>
    </source>
</evidence>
<protein>
    <submittedName>
        <fullName evidence="3">IS3 family transposase</fullName>
    </submittedName>
</protein>
<dbReference type="EMBL" id="CP081869">
    <property type="protein sequence ID" value="QZO02045.1"/>
    <property type="molecule type" value="Genomic_DNA"/>
</dbReference>
<dbReference type="Proteomes" id="UP000825701">
    <property type="component" value="Chromosome"/>
</dbReference>
<evidence type="ECO:0000256" key="1">
    <source>
        <dbReference type="SAM" id="MobiDB-lite"/>
    </source>
</evidence>
<dbReference type="PANTHER" id="PTHR47515:SF1">
    <property type="entry name" value="BLR2054 PROTEIN"/>
    <property type="match status" value="1"/>
</dbReference>
<organism evidence="3 4">
    <name type="scientific">Chenggangzhangella methanolivorans</name>
    <dbReference type="NCBI Taxonomy" id="1437009"/>
    <lineage>
        <taxon>Bacteria</taxon>
        <taxon>Pseudomonadati</taxon>
        <taxon>Pseudomonadota</taxon>
        <taxon>Alphaproteobacteria</taxon>
        <taxon>Hyphomicrobiales</taxon>
        <taxon>Methylopilaceae</taxon>
        <taxon>Chenggangzhangella</taxon>
    </lineage>
</organism>
<gene>
    <name evidence="3" type="ORF">K6K41_12625</name>
</gene>
<dbReference type="KEGG" id="cmet:K6K41_12625"/>
<keyword evidence="4" id="KW-1185">Reference proteome</keyword>
<dbReference type="AlphaFoldDB" id="A0A9E6URA2"/>
<evidence type="ECO:0000313" key="4">
    <source>
        <dbReference type="Proteomes" id="UP000825701"/>
    </source>
</evidence>
<sequence>MMRFCAVVKGSLPAERRLFGYRRLLVLLKREGHAVNRKRAQRLYREEKLTVRRRGGRKWAIETQLPIETAVAANPRWSLDCLSDQLTDGRRVWTFAVVDDCTRGMPGALCRHLAGRSACRPRARRHRAPARPADDDRQRQRNGVHLERDPPLGGQDRRRLAISRRASRGRTTSSTASTSA</sequence>
<feature type="compositionally biased region" description="Basic and acidic residues" evidence="1">
    <location>
        <begin position="132"/>
        <end position="159"/>
    </location>
</feature>
<reference evidence="3" key="1">
    <citation type="submission" date="2021-08" db="EMBL/GenBank/DDBJ databases">
        <authorList>
            <person name="Zhang H."/>
            <person name="Xu M."/>
            <person name="Yu Z."/>
            <person name="Yang L."/>
            <person name="Cai Y."/>
        </authorList>
    </citation>
    <scope>NUCLEOTIDE SEQUENCE</scope>
    <source>
        <strain evidence="3">CHL1</strain>
    </source>
</reference>
<feature type="compositionally biased region" description="Basic residues" evidence="1">
    <location>
        <begin position="119"/>
        <end position="129"/>
    </location>
</feature>
<feature type="compositionally biased region" description="Low complexity" evidence="1">
    <location>
        <begin position="169"/>
        <end position="180"/>
    </location>
</feature>
<feature type="region of interest" description="Disordered" evidence="1">
    <location>
        <begin position="118"/>
        <end position="180"/>
    </location>
</feature>
<accession>A0A9E6URA2</accession>